<evidence type="ECO:0000313" key="4">
    <source>
        <dbReference type="Proteomes" id="UP000037136"/>
    </source>
</evidence>
<organism evidence="3 4">
    <name type="scientific">Ophiocordyceps unilateralis</name>
    <name type="common">Zombie-ant fungus</name>
    <name type="synonym">Torrubia unilateralis</name>
    <dbReference type="NCBI Taxonomy" id="268505"/>
    <lineage>
        <taxon>Eukaryota</taxon>
        <taxon>Fungi</taxon>
        <taxon>Dikarya</taxon>
        <taxon>Ascomycota</taxon>
        <taxon>Pezizomycotina</taxon>
        <taxon>Sordariomycetes</taxon>
        <taxon>Hypocreomycetidae</taxon>
        <taxon>Hypocreales</taxon>
        <taxon>Ophiocordycipitaceae</taxon>
        <taxon>Ophiocordyceps</taxon>
    </lineage>
</organism>
<evidence type="ECO:0000313" key="3">
    <source>
        <dbReference type="EMBL" id="PFH63380.1"/>
    </source>
</evidence>
<comment type="caution">
    <text evidence="3">The sequence shown here is derived from an EMBL/GenBank/DDBJ whole genome shotgun (WGS) entry which is preliminary data.</text>
</comment>
<keyword evidence="2" id="KW-0732">Signal</keyword>
<proteinExistence type="predicted"/>
<reference evidence="3 4" key="2">
    <citation type="journal article" date="2017" name="Sci. Rep.">
        <title>Ant-infecting Ophiocordyceps genomes reveal a high diversity of potential behavioral manipulation genes and a possible major role for enterotoxins.</title>
        <authorList>
            <person name="de Bekker C."/>
            <person name="Ohm R.A."/>
            <person name="Evans H.C."/>
            <person name="Brachmann A."/>
            <person name="Hughes D.P."/>
        </authorList>
    </citation>
    <scope>NUCLEOTIDE SEQUENCE [LARGE SCALE GENOMIC DNA]</scope>
    <source>
        <strain evidence="3 4">SC16a</strain>
    </source>
</reference>
<evidence type="ECO:0000256" key="2">
    <source>
        <dbReference type="SAM" id="SignalP"/>
    </source>
</evidence>
<feature type="compositionally biased region" description="Polar residues" evidence="1">
    <location>
        <begin position="403"/>
        <end position="413"/>
    </location>
</feature>
<dbReference type="STRING" id="268505.A0A2A9PUN2"/>
<sequence length="597" mass="65060">MFLFKVLLTSSASAVLSAGFAIPGSYERLMFYFAYLFDCAAHGNNPTTIAPGCARYYMLQGPCDLNQFINYISQNRSNNMKVAKVTNIKFPGRPPLEVADEITRMKLAGPVRTGLIINSAKDRPYSVALAQVGQFIAEMIATAKSSRELQTMAHHAMQRALISRKAATLEAVVRDLDPGSDLEMTKVVLKNEPLYASETVTEAIDIIETAKHAGISAEEVKDALRSQDSLFHELYRFVVASGTAKSEAQGTAALLDKKIQHHIIILRYKRSLTTPAIDALSNAQEGERNVMPPRQCQIIDIEETLSLNEAPTALTADELIALLQRAGIKTFKTYAMKTVPAYQSMVEIKTIDVLGTVATLGIKPSELRAYGRQILTWIPCPVEFLEIEDMGQEKAVKDPVEGDSQTDLTTNDSMTEHAEDLSLQRAERNAHKLEEGASESPWLMNIYGAVVVGINSLAGGAAATALTVTMSDPTKIADGAGAVISAGGTPLTPSSPVFQQSVSIQEAVDVIREVLSPKKAQQILRKWAPARGKAQAQPQLVPASRKRRYPMAVESRGKPSGEEWIFQALRPALDQALLDTLQLAIDEAQREMALPVL</sequence>
<dbReference type="AlphaFoldDB" id="A0A2A9PUN2"/>
<gene>
    <name evidence="3" type="ORF">XA68_12344</name>
</gene>
<feature type="region of interest" description="Disordered" evidence="1">
    <location>
        <begin position="394"/>
        <end position="419"/>
    </location>
</feature>
<dbReference type="Proteomes" id="UP000037136">
    <property type="component" value="Unassembled WGS sequence"/>
</dbReference>
<feature type="signal peptide" evidence="2">
    <location>
        <begin position="1"/>
        <end position="17"/>
    </location>
</feature>
<feature type="chain" id="PRO_5012382944" evidence="2">
    <location>
        <begin position="18"/>
        <end position="597"/>
    </location>
</feature>
<keyword evidence="4" id="KW-1185">Reference proteome</keyword>
<dbReference type="EMBL" id="LAZP02000002">
    <property type="protein sequence ID" value="PFH63380.1"/>
    <property type="molecule type" value="Genomic_DNA"/>
</dbReference>
<name>A0A2A9PUN2_OPHUN</name>
<dbReference type="OrthoDB" id="4918265at2759"/>
<evidence type="ECO:0000256" key="1">
    <source>
        <dbReference type="SAM" id="MobiDB-lite"/>
    </source>
</evidence>
<protein>
    <submittedName>
        <fullName evidence="3">Uncharacterized protein</fullName>
    </submittedName>
</protein>
<accession>A0A2A9PUN2</accession>
<reference evidence="3 4" key="1">
    <citation type="journal article" date="2015" name="BMC Genomics">
        <title>Gene expression during zombie ant biting behavior reflects the complexity underlying fungal parasitic behavioral manipulation.</title>
        <authorList>
            <person name="de Bekker C."/>
            <person name="Ohm R.A."/>
            <person name="Loreto R.G."/>
            <person name="Sebastian A."/>
            <person name="Albert I."/>
            <person name="Merrow M."/>
            <person name="Brachmann A."/>
            <person name="Hughes D.P."/>
        </authorList>
    </citation>
    <scope>NUCLEOTIDE SEQUENCE [LARGE SCALE GENOMIC DNA]</scope>
    <source>
        <strain evidence="3 4">SC16a</strain>
    </source>
</reference>